<comment type="caution">
    <text evidence="1">The sequence shown here is derived from an EMBL/GenBank/DDBJ whole genome shotgun (WGS) entry which is preliminary data.</text>
</comment>
<protein>
    <submittedName>
        <fullName evidence="1">Uncharacterized protein</fullName>
    </submittedName>
</protein>
<sequence length="119" mass="13318">MEEYLSRRLPALRRQCLPSVVTSSAKFKSMLCPSISSNFVYVPSRAENLNLGFISLNTDFVSGSLWMIKIIYVLRTSFPNYSFHLDSDQAGSFLLPPSPGPRHKCTLSTLQDTLQVSAQ</sequence>
<accession>A0ABV0YXP0</accession>
<reference evidence="1 2" key="1">
    <citation type="submission" date="2021-06" db="EMBL/GenBank/DDBJ databases">
        <authorList>
            <person name="Palmer J.M."/>
        </authorList>
    </citation>
    <scope>NUCLEOTIDE SEQUENCE [LARGE SCALE GENOMIC DNA]</scope>
    <source>
        <strain evidence="1 2">AS_MEX2019</strain>
        <tissue evidence="1">Muscle</tissue>
    </source>
</reference>
<dbReference type="EMBL" id="JAHRIP010047234">
    <property type="protein sequence ID" value="MEQ2298395.1"/>
    <property type="molecule type" value="Genomic_DNA"/>
</dbReference>
<name>A0ABV0YXP0_9TELE</name>
<keyword evidence="2" id="KW-1185">Reference proteome</keyword>
<dbReference type="Proteomes" id="UP001469553">
    <property type="component" value="Unassembled WGS sequence"/>
</dbReference>
<organism evidence="1 2">
    <name type="scientific">Ameca splendens</name>
    <dbReference type="NCBI Taxonomy" id="208324"/>
    <lineage>
        <taxon>Eukaryota</taxon>
        <taxon>Metazoa</taxon>
        <taxon>Chordata</taxon>
        <taxon>Craniata</taxon>
        <taxon>Vertebrata</taxon>
        <taxon>Euteleostomi</taxon>
        <taxon>Actinopterygii</taxon>
        <taxon>Neopterygii</taxon>
        <taxon>Teleostei</taxon>
        <taxon>Neoteleostei</taxon>
        <taxon>Acanthomorphata</taxon>
        <taxon>Ovalentaria</taxon>
        <taxon>Atherinomorphae</taxon>
        <taxon>Cyprinodontiformes</taxon>
        <taxon>Goodeidae</taxon>
        <taxon>Ameca</taxon>
    </lineage>
</organism>
<proteinExistence type="predicted"/>
<gene>
    <name evidence="1" type="ORF">AMECASPLE_004813</name>
</gene>
<evidence type="ECO:0000313" key="1">
    <source>
        <dbReference type="EMBL" id="MEQ2298395.1"/>
    </source>
</evidence>
<evidence type="ECO:0000313" key="2">
    <source>
        <dbReference type="Proteomes" id="UP001469553"/>
    </source>
</evidence>